<name>A0A975GSN4_9BACT</name>
<dbReference type="AlphaFoldDB" id="A0A975GSN4"/>
<dbReference type="InterPro" id="IPR003439">
    <property type="entry name" value="ABC_transporter-like_ATP-bd"/>
</dbReference>
<dbReference type="Proteomes" id="UP000663722">
    <property type="component" value="Chromosome"/>
</dbReference>
<dbReference type="GO" id="GO:0022857">
    <property type="term" value="F:transmembrane transporter activity"/>
    <property type="evidence" value="ECO:0007669"/>
    <property type="project" value="UniProtKB-ARBA"/>
</dbReference>
<feature type="domain" description="ABC transporter" evidence="5">
    <location>
        <begin position="23"/>
        <end position="248"/>
    </location>
</feature>
<dbReference type="GO" id="GO:0016887">
    <property type="term" value="F:ATP hydrolysis activity"/>
    <property type="evidence" value="ECO:0007669"/>
    <property type="project" value="InterPro"/>
</dbReference>
<gene>
    <name evidence="6" type="ORF">dnm_083110</name>
</gene>
<organism evidence="6 7">
    <name type="scientific">Desulfonema magnum</name>
    <dbReference type="NCBI Taxonomy" id="45655"/>
    <lineage>
        <taxon>Bacteria</taxon>
        <taxon>Pseudomonadati</taxon>
        <taxon>Thermodesulfobacteriota</taxon>
        <taxon>Desulfobacteria</taxon>
        <taxon>Desulfobacterales</taxon>
        <taxon>Desulfococcaceae</taxon>
        <taxon>Desulfonema</taxon>
    </lineage>
</organism>
<accession>A0A975GSN4</accession>
<dbReference type="InterPro" id="IPR027417">
    <property type="entry name" value="P-loop_NTPase"/>
</dbReference>
<evidence type="ECO:0000313" key="7">
    <source>
        <dbReference type="Proteomes" id="UP000663722"/>
    </source>
</evidence>
<keyword evidence="2" id="KW-0547">Nucleotide-binding</keyword>
<comment type="similarity">
    <text evidence="4">Belongs to the ABC transporter superfamily. Macrolide exporter (TC 3.A.1.122) family.</text>
</comment>
<evidence type="ECO:0000313" key="6">
    <source>
        <dbReference type="EMBL" id="QTA92235.1"/>
    </source>
</evidence>
<evidence type="ECO:0000256" key="4">
    <source>
        <dbReference type="ARBA" id="ARBA00038388"/>
    </source>
</evidence>
<dbReference type="PANTHER" id="PTHR42798">
    <property type="entry name" value="LIPOPROTEIN-RELEASING SYSTEM ATP-BINDING PROTEIN LOLD"/>
    <property type="match status" value="1"/>
</dbReference>
<dbReference type="EMBL" id="CP061800">
    <property type="protein sequence ID" value="QTA92235.1"/>
    <property type="molecule type" value="Genomic_DNA"/>
</dbReference>
<keyword evidence="3 6" id="KW-0067">ATP-binding</keyword>
<proteinExistence type="inferred from homology"/>
<dbReference type="InterPro" id="IPR017911">
    <property type="entry name" value="MacB-like_ATP-bd"/>
</dbReference>
<dbReference type="SUPFAM" id="SSF52540">
    <property type="entry name" value="P-loop containing nucleoside triphosphate hydrolases"/>
    <property type="match status" value="1"/>
</dbReference>
<protein>
    <submittedName>
        <fullName evidence="6">Lipoprotein-releasing system, ATP-binding protein, LolD-like</fullName>
    </submittedName>
</protein>
<evidence type="ECO:0000259" key="5">
    <source>
        <dbReference type="PROSITE" id="PS50893"/>
    </source>
</evidence>
<dbReference type="SMART" id="SM00382">
    <property type="entry name" value="AAA"/>
    <property type="match status" value="1"/>
</dbReference>
<dbReference type="PANTHER" id="PTHR42798:SF7">
    <property type="entry name" value="ALPHA-D-RIBOSE 1-METHYLPHOSPHONATE 5-TRIPHOSPHATE SYNTHASE SUBUNIT PHNL"/>
    <property type="match status" value="1"/>
</dbReference>
<dbReference type="InterPro" id="IPR003593">
    <property type="entry name" value="AAA+_ATPase"/>
</dbReference>
<dbReference type="Pfam" id="PF00005">
    <property type="entry name" value="ABC_tran"/>
    <property type="match status" value="1"/>
</dbReference>
<dbReference type="FunFam" id="3.40.50.300:FF:000032">
    <property type="entry name" value="Export ABC transporter ATP-binding protein"/>
    <property type="match status" value="1"/>
</dbReference>
<dbReference type="GO" id="GO:0098796">
    <property type="term" value="C:membrane protein complex"/>
    <property type="evidence" value="ECO:0007669"/>
    <property type="project" value="UniProtKB-ARBA"/>
</dbReference>
<reference evidence="6" key="1">
    <citation type="journal article" date="2021" name="Microb. Physiol.">
        <title>Proteogenomic Insights into the Physiology of Marine, Sulfate-Reducing, Filamentous Desulfonema limicola and Desulfonema magnum.</title>
        <authorList>
            <person name="Schnaars V."/>
            <person name="Wohlbrand L."/>
            <person name="Scheve S."/>
            <person name="Hinrichs C."/>
            <person name="Reinhardt R."/>
            <person name="Rabus R."/>
        </authorList>
    </citation>
    <scope>NUCLEOTIDE SEQUENCE</scope>
    <source>
        <strain evidence="6">4be13</strain>
    </source>
</reference>
<keyword evidence="7" id="KW-1185">Reference proteome</keyword>
<dbReference type="CDD" id="cd03255">
    <property type="entry name" value="ABC_MJ0796_LolCDE_FtsE"/>
    <property type="match status" value="1"/>
</dbReference>
<keyword evidence="1" id="KW-0813">Transport</keyword>
<sequence>MKTDNKKPNVPLINVRGLCKSFSAIEDRHKTGPAPQSSGDPRIDVLKNLDFDLDEGETVAIVGASGIGKSTLLHIIGTLDRPDSGTVLFRNENVFLFNNSQLAKFRNESVGFVFQFHHLLPEFSALENAMIPGMIKGLSKQHAGEAAKEILIRVGLKNRLFHRVGELSGGEQQRVALARALVLKPAILLADEPTGNLDKKNSEQVHELFLELNQEYHMTMVVVTHNMELAAYMSRRVTIADGELRIEN</sequence>
<dbReference type="PROSITE" id="PS00211">
    <property type="entry name" value="ABC_TRANSPORTER_1"/>
    <property type="match status" value="1"/>
</dbReference>
<evidence type="ECO:0000256" key="2">
    <source>
        <dbReference type="ARBA" id="ARBA00022741"/>
    </source>
</evidence>
<dbReference type="KEGG" id="dmm:dnm_083110"/>
<dbReference type="RefSeq" id="WP_246556088.1">
    <property type="nucleotide sequence ID" value="NZ_CP061800.1"/>
</dbReference>
<evidence type="ECO:0000256" key="1">
    <source>
        <dbReference type="ARBA" id="ARBA00022448"/>
    </source>
</evidence>
<evidence type="ECO:0000256" key="3">
    <source>
        <dbReference type="ARBA" id="ARBA00022840"/>
    </source>
</evidence>
<dbReference type="Gene3D" id="3.40.50.300">
    <property type="entry name" value="P-loop containing nucleotide triphosphate hydrolases"/>
    <property type="match status" value="1"/>
</dbReference>
<dbReference type="GO" id="GO:0005524">
    <property type="term" value="F:ATP binding"/>
    <property type="evidence" value="ECO:0007669"/>
    <property type="project" value="UniProtKB-KW"/>
</dbReference>
<dbReference type="PROSITE" id="PS50893">
    <property type="entry name" value="ABC_TRANSPORTER_2"/>
    <property type="match status" value="1"/>
</dbReference>
<keyword evidence="6" id="KW-0449">Lipoprotein</keyword>
<dbReference type="InterPro" id="IPR017871">
    <property type="entry name" value="ABC_transporter-like_CS"/>
</dbReference>